<dbReference type="GO" id="GO:0050660">
    <property type="term" value="F:flavin adenine dinucleotide binding"/>
    <property type="evidence" value="ECO:0007669"/>
    <property type="project" value="InterPro"/>
</dbReference>
<dbReference type="InterPro" id="IPR036188">
    <property type="entry name" value="FAD/NAD-bd_sf"/>
</dbReference>
<comment type="cofactor">
    <cofactor evidence="1">
        <name>FAD</name>
        <dbReference type="ChEBI" id="CHEBI:57692"/>
    </cofactor>
</comment>
<dbReference type="Proteomes" id="UP000037696">
    <property type="component" value="Unassembled WGS sequence"/>
</dbReference>
<dbReference type="GO" id="GO:0050661">
    <property type="term" value="F:NADP binding"/>
    <property type="evidence" value="ECO:0007669"/>
    <property type="project" value="InterPro"/>
</dbReference>
<dbReference type="InterPro" id="IPR051209">
    <property type="entry name" value="FAD-bind_Monooxygenase_sf"/>
</dbReference>
<dbReference type="OrthoDB" id="74360at2759"/>
<comment type="caution">
    <text evidence="6">The sequence shown here is derived from an EMBL/GenBank/DDBJ whole genome shotgun (WGS) entry which is preliminary data.</text>
</comment>
<comment type="similarity">
    <text evidence="2">Belongs to the FAD-binding monooxygenase family.</text>
</comment>
<keyword evidence="5" id="KW-0560">Oxidoreductase</keyword>
<dbReference type="GO" id="GO:0004499">
    <property type="term" value="F:N,N-dimethylaniline monooxygenase activity"/>
    <property type="evidence" value="ECO:0007669"/>
    <property type="project" value="InterPro"/>
</dbReference>
<evidence type="ECO:0000256" key="1">
    <source>
        <dbReference type="ARBA" id="ARBA00001974"/>
    </source>
</evidence>
<evidence type="ECO:0000256" key="4">
    <source>
        <dbReference type="ARBA" id="ARBA00022827"/>
    </source>
</evidence>
<dbReference type="EMBL" id="LHQQ01000001">
    <property type="protein sequence ID" value="KOS48855.1"/>
    <property type="molecule type" value="Genomic_DNA"/>
</dbReference>
<keyword evidence="3" id="KW-0285">Flavoprotein</keyword>
<evidence type="ECO:0000313" key="6">
    <source>
        <dbReference type="EMBL" id="KOS48855.1"/>
    </source>
</evidence>
<evidence type="ECO:0000256" key="2">
    <source>
        <dbReference type="ARBA" id="ARBA00010139"/>
    </source>
</evidence>
<gene>
    <name evidence="6" type="ORF">ACN38_g27</name>
</gene>
<sequence>MGSIGNYYEPKAANGVGSGIKPYKIVEEPSRYRRKIRIIVIGAGASALNFAHDIDTSSLDTELVLYEKNPEIGGTWYENRYPGCGCDIPSVNYQFSWAPSPDWTSFYSGAPEILKYFKGVVDKYGLRKYIRLEHKVVGAFWDEQDQQWHVKVQKGDNPEDVFEDKGHILINASGVLNKWKWPAIKGLETFQGPRLHSANWDDNVELKGKRVAVIGSGSSAVQIVPSIQPKVSSLKCFIRSASWVTAGFGQRFAGKGGSNFKYNEKQKEILQNDPQKYLAYRKKIESELNSRFRFILNGSEEQANARAYAEKDMRSKLADHPEIADSIVPKDFAVGCRRPTPGNGYLEALCSENTSVVSQSIEGITPKGIKTADGVEHEVDAIVCATGFDVSWRPSYPTIGRESRSLSQEWKDIPRTYLSITVPHFPNYLIFNGPFGPYGHGSFLPITETVSKHFLQMLEKMSSEGVTSFDPKAEALADFFEHHRNFMPRTAWTSPCRSWFKQGTTDGEVMMWPGSRIHFFETMKQPRWEDYNLGYTTSNRFGYLGNGFADREFDGSDLSWYLGTIDGNEKAHLPDEDFEAFMTYRAILEDLGALMPYFRTTEKYEYLNYYYTCLNNQSTWLLPALLGRVAVPSMALLP</sequence>
<evidence type="ECO:0000256" key="3">
    <source>
        <dbReference type="ARBA" id="ARBA00022630"/>
    </source>
</evidence>
<name>A0A0M9WL00_9EURO</name>
<organism evidence="6 7">
    <name type="scientific">Penicillium nordicum</name>
    <dbReference type="NCBI Taxonomy" id="229535"/>
    <lineage>
        <taxon>Eukaryota</taxon>
        <taxon>Fungi</taxon>
        <taxon>Dikarya</taxon>
        <taxon>Ascomycota</taxon>
        <taxon>Pezizomycotina</taxon>
        <taxon>Eurotiomycetes</taxon>
        <taxon>Eurotiomycetidae</taxon>
        <taxon>Eurotiales</taxon>
        <taxon>Aspergillaceae</taxon>
        <taxon>Penicillium</taxon>
    </lineage>
</organism>
<dbReference type="Pfam" id="PF00743">
    <property type="entry name" value="FMO-like"/>
    <property type="match status" value="1"/>
</dbReference>
<protein>
    <submittedName>
        <fullName evidence="6">Uncharacterized protein</fullName>
    </submittedName>
</protein>
<proteinExistence type="inferred from homology"/>
<dbReference type="PANTHER" id="PTHR42877:SF7">
    <property type="entry name" value="FLAVIN-BINDING MONOOXYGENASE-RELATED"/>
    <property type="match status" value="1"/>
</dbReference>
<dbReference type="InterPro" id="IPR020946">
    <property type="entry name" value="Flavin_mOase-like"/>
</dbReference>
<dbReference type="Gene3D" id="3.50.50.60">
    <property type="entry name" value="FAD/NAD(P)-binding domain"/>
    <property type="match status" value="2"/>
</dbReference>
<keyword evidence="4" id="KW-0274">FAD</keyword>
<evidence type="ECO:0000313" key="7">
    <source>
        <dbReference type="Proteomes" id="UP000037696"/>
    </source>
</evidence>
<dbReference type="AlphaFoldDB" id="A0A0M9WL00"/>
<dbReference type="SUPFAM" id="SSF51905">
    <property type="entry name" value="FAD/NAD(P)-binding domain"/>
    <property type="match status" value="3"/>
</dbReference>
<reference evidence="6 7" key="1">
    <citation type="submission" date="2015-08" db="EMBL/GenBank/DDBJ databases">
        <title>Genome sequencing of Penicillium nordicum.</title>
        <authorList>
            <person name="Nguyen H.D."/>
            <person name="Seifert K.A."/>
        </authorList>
    </citation>
    <scope>NUCLEOTIDE SEQUENCE [LARGE SCALE GENOMIC DNA]</scope>
    <source>
        <strain evidence="6 7">DAOMC 185683</strain>
    </source>
</reference>
<keyword evidence="7" id="KW-1185">Reference proteome</keyword>
<accession>A0A0M9WL00</accession>
<dbReference type="PANTHER" id="PTHR42877">
    <property type="entry name" value="L-ORNITHINE N(5)-MONOOXYGENASE-RELATED"/>
    <property type="match status" value="1"/>
</dbReference>
<evidence type="ECO:0000256" key="5">
    <source>
        <dbReference type="ARBA" id="ARBA00023002"/>
    </source>
</evidence>